<evidence type="ECO:0000313" key="1">
    <source>
        <dbReference type="EMBL" id="NMU83809.1"/>
    </source>
</evidence>
<protein>
    <submittedName>
        <fullName evidence="1">Uncharacterized protein</fullName>
    </submittedName>
</protein>
<dbReference type="AlphaFoldDB" id="A0A7Y0SHT9"/>
<organism evidence="1 2">
    <name type="scientific">Vibrio parahaemolyticus</name>
    <dbReference type="NCBI Taxonomy" id="670"/>
    <lineage>
        <taxon>Bacteria</taxon>
        <taxon>Pseudomonadati</taxon>
        <taxon>Pseudomonadota</taxon>
        <taxon>Gammaproteobacteria</taxon>
        <taxon>Vibrionales</taxon>
        <taxon>Vibrionaceae</taxon>
        <taxon>Vibrio</taxon>
    </lineage>
</organism>
<accession>A0A7Y0SHT9</accession>
<evidence type="ECO:0000313" key="2">
    <source>
        <dbReference type="Proteomes" id="UP000518904"/>
    </source>
</evidence>
<comment type="caution">
    <text evidence="1">The sequence shown here is derived from an EMBL/GenBank/DDBJ whole genome shotgun (WGS) entry which is preliminary data.</text>
</comment>
<feature type="non-terminal residue" evidence="1">
    <location>
        <position position="84"/>
    </location>
</feature>
<dbReference type="Proteomes" id="UP000518904">
    <property type="component" value="Unassembled WGS sequence"/>
</dbReference>
<gene>
    <name evidence="1" type="ORF">HKB16_13010</name>
</gene>
<reference evidence="1 2" key="1">
    <citation type="submission" date="2020-04" db="EMBL/GenBank/DDBJ databases">
        <title>Whole-genome sequencing of Vibrio spp. from China reveals different genetic environments of blaCTX-M-14 among diverse lineages.</title>
        <authorList>
            <person name="Zheng Z."/>
            <person name="Ye L."/>
            <person name="Chen S."/>
        </authorList>
    </citation>
    <scope>NUCLEOTIDE SEQUENCE [LARGE SCALE GENOMIC DNA]</scope>
    <source>
        <strain evidence="1 2">Vb0551</strain>
    </source>
</reference>
<sequence>ALLQPKSDISSFTESLSLQVTAISTESTIDGLAPLNETAESQSATIDIKLKGVVAEPMVLDGGQGNWQYDQATKVISNLSTLDE</sequence>
<proteinExistence type="predicted"/>
<name>A0A7Y0SHT9_VIBPH</name>
<dbReference type="EMBL" id="JABCLB010001139">
    <property type="protein sequence ID" value="NMU83809.1"/>
    <property type="molecule type" value="Genomic_DNA"/>
</dbReference>
<feature type="non-terminal residue" evidence="1">
    <location>
        <position position="1"/>
    </location>
</feature>